<feature type="domain" description="Ig-like" evidence="3">
    <location>
        <begin position="26"/>
        <end position="129"/>
    </location>
</feature>
<feature type="signal peptide" evidence="2">
    <location>
        <begin position="1"/>
        <end position="21"/>
    </location>
</feature>
<dbReference type="GeneID" id="103377646"/>
<evidence type="ECO:0000256" key="1">
    <source>
        <dbReference type="SAM" id="MobiDB-lite"/>
    </source>
</evidence>
<dbReference type="PROSITE" id="PS50835">
    <property type="entry name" value="IG_LIKE"/>
    <property type="match status" value="1"/>
</dbReference>
<reference evidence="4" key="2">
    <citation type="submission" date="2025-08" db="UniProtKB">
        <authorList>
            <consortium name="Ensembl"/>
        </authorList>
    </citation>
    <scope>IDENTIFICATION</scope>
</reference>
<sequence length="253" mass="28224">MHLYYAVTVISWFCFLTGSSAEECCPAVLATRATFFVAEGRSLSLSCVVQHCGQPWTGTWVWKNTTSQTFTAVNFDRHRLTRGSVSGNQTNLDLNLLRVLRSDEGSYKCSVTWEDDDTDQGNLMYVNVTGAVPSQRVPHHRLLVCFAAFLCLPVILGLARGLSSRTKPEPRVGTRSTHTPRHRSCSHSPLPPPPLPPQRNLARQNHSRAVAALDVSEKKHEVVYTSVRLDKRSQNRVPEESTQATVYASVRFS</sequence>
<feature type="region of interest" description="Disordered" evidence="1">
    <location>
        <begin position="163"/>
        <end position="206"/>
    </location>
</feature>
<evidence type="ECO:0000313" key="4">
    <source>
        <dbReference type="Ensembl" id="ENSCSEP00000004296.1"/>
    </source>
</evidence>
<protein>
    <submittedName>
        <fullName evidence="4">Uncharacterized LOC103377646</fullName>
    </submittedName>
</protein>
<dbReference type="Pfam" id="PF07686">
    <property type="entry name" value="V-set"/>
    <property type="match status" value="1"/>
</dbReference>
<dbReference type="InterPro" id="IPR003599">
    <property type="entry name" value="Ig_sub"/>
</dbReference>
<evidence type="ECO:0000313" key="5">
    <source>
        <dbReference type="Proteomes" id="UP000265120"/>
    </source>
</evidence>
<dbReference type="Gene3D" id="2.60.40.10">
    <property type="entry name" value="Immunoglobulins"/>
    <property type="match status" value="1"/>
</dbReference>
<dbReference type="OMA" id="SHRILVW"/>
<reference evidence="4" key="3">
    <citation type="submission" date="2025-09" db="UniProtKB">
        <authorList>
            <consortium name="Ensembl"/>
        </authorList>
    </citation>
    <scope>IDENTIFICATION</scope>
</reference>
<keyword evidence="5" id="KW-1185">Reference proteome</keyword>
<name>A0A3P8UUA4_CYNSE</name>
<dbReference type="OrthoDB" id="8950231at2759"/>
<organism evidence="4 5">
    <name type="scientific">Cynoglossus semilaevis</name>
    <name type="common">Tongue sole</name>
    <dbReference type="NCBI Taxonomy" id="244447"/>
    <lineage>
        <taxon>Eukaryota</taxon>
        <taxon>Metazoa</taxon>
        <taxon>Chordata</taxon>
        <taxon>Craniata</taxon>
        <taxon>Vertebrata</taxon>
        <taxon>Euteleostomi</taxon>
        <taxon>Actinopterygii</taxon>
        <taxon>Neopterygii</taxon>
        <taxon>Teleostei</taxon>
        <taxon>Neoteleostei</taxon>
        <taxon>Acanthomorphata</taxon>
        <taxon>Carangaria</taxon>
        <taxon>Pleuronectiformes</taxon>
        <taxon>Pleuronectoidei</taxon>
        <taxon>Cynoglossidae</taxon>
        <taxon>Cynoglossinae</taxon>
        <taxon>Cynoglossus</taxon>
    </lineage>
</organism>
<dbReference type="STRING" id="244447.ENSCSEP00000004296"/>
<proteinExistence type="predicted"/>
<dbReference type="FunCoup" id="A0A3P8UUA4">
    <property type="interactions" value="82"/>
</dbReference>
<dbReference type="SUPFAM" id="SSF48726">
    <property type="entry name" value="Immunoglobulin"/>
    <property type="match status" value="1"/>
</dbReference>
<evidence type="ECO:0000259" key="3">
    <source>
        <dbReference type="PROSITE" id="PS50835"/>
    </source>
</evidence>
<feature type="chain" id="PRO_5017925836" evidence="2">
    <location>
        <begin position="22"/>
        <end position="253"/>
    </location>
</feature>
<dbReference type="GeneTree" id="ENSGT00990000203761"/>
<accession>A0A3P8UUA4</accession>
<dbReference type="Proteomes" id="UP000265120">
    <property type="component" value="Chromosome 4"/>
</dbReference>
<dbReference type="InterPro" id="IPR013106">
    <property type="entry name" value="Ig_V-set"/>
</dbReference>
<dbReference type="InterPro" id="IPR007110">
    <property type="entry name" value="Ig-like_dom"/>
</dbReference>
<keyword evidence="2" id="KW-0732">Signal</keyword>
<dbReference type="AlphaFoldDB" id="A0A3P8UUA4"/>
<dbReference type="SMART" id="SM00409">
    <property type="entry name" value="IG"/>
    <property type="match status" value="1"/>
</dbReference>
<evidence type="ECO:0000256" key="2">
    <source>
        <dbReference type="SAM" id="SignalP"/>
    </source>
</evidence>
<dbReference type="InParanoid" id="A0A3P8UUA4"/>
<dbReference type="Ensembl" id="ENSCSET00000004351.1">
    <property type="protein sequence ID" value="ENSCSEP00000004296.1"/>
    <property type="gene ID" value="ENSCSEG00000002790.1"/>
</dbReference>
<dbReference type="RefSeq" id="XP_008306741.1">
    <property type="nucleotide sequence ID" value="XM_008308519.3"/>
</dbReference>
<dbReference type="InterPro" id="IPR013783">
    <property type="entry name" value="Ig-like_fold"/>
</dbReference>
<dbReference type="InterPro" id="IPR036179">
    <property type="entry name" value="Ig-like_dom_sf"/>
</dbReference>
<dbReference type="KEGG" id="csem:103377646"/>
<reference evidence="4 5" key="1">
    <citation type="journal article" date="2014" name="Nat. Genet.">
        <title>Whole-genome sequence of a flatfish provides insights into ZW sex chromosome evolution and adaptation to a benthic lifestyle.</title>
        <authorList>
            <person name="Chen S."/>
            <person name="Zhang G."/>
            <person name="Shao C."/>
            <person name="Huang Q."/>
            <person name="Liu G."/>
            <person name="Zhang P."/>
            <person name="Song W."/>
            <person name="An N."/>
            <person name="Chalopin D."/>
            <person name="Volff J.N."/>
            <person name="Hong Y."/>
            <person name="Li Q."/>
            <person name="Sha Z."/>
            <person name="Zhou H."/>
            <person name="Xie M."/>
            <person name="Yu Q."/>
            <person name="Liu Y."/>
            <person name="Xiang H."/>
            <person name="Wang N."/>
            <person name="Wu K."/>
            <person name="Yang C."/>
            <person name="Zhou Q."/>
            <person name="Liao X."/>
            <person name="Yang L."/>
            <person name="Hu Q."/>
            <person name="Zhang J."/>
            <person name="Meng L."/>
            <person name="Jin L."/>
            <person name="Tian Y."/>
            <person name="Lian J."/>
            <person name="Yang J."/>
            <person name="Miao G."/>
            <person name="Liu S."/>
            <person name="Liang Z."/>
            <person name="Yan F."/>
            <person name="Li Y."/>
            <person name="Sun B."/>
            <person name="Zhang H."/>
            <person name="Zhang J."/>
            <person name="Zhu Y."/>
            <person name="Du M."/>
            <person name="Zhao Y."/>
            <person name="Schartl M."/>
            <person name="Tang Q."/>
            <person name="Wang J."/>
        </authorList>
    </citation>
    <scope>NUCLEOTIDE SEQUENCE</scope>
</reference>